<dbReference type="AlphaFoldDB" id="A0AAU8J3X8"/>
<protein>
    <submittedName>
        <fullName evidence="1">Uncharacterized protein</fullName>
    </submittedName>
</protein>
<evidence type="ECO:0000313" key="1">
    <source>
        <dbReference type="EMBL" id="XCJ74933.1"/>
    </source>
</evidence>
<dbReference type="RefSeq" id="WP_353946369.1">
    <property type="nucleotide sequence ID" value="NZ_CP159534.1"/>
</dbReference>
<proteinExistence type="predicted"/>
<sequence length="58" mass="6391">MSEREAEIIESGRAWMAGKVPSDEYFSKVVESTAVTPGGELLNRLRAVVAAVANWVRR</sequence>
<accession>A0AAU8J3X8</accession>
<reference evidence="1" key="1">
    <citation type="submission" date="2024-06" db="EMBL/GenBank/DDBJ databases">
        <title>Streptomyces sp. strain HUAS MG91 genome sequences.</title>
        <authorList>
            <person name="Mo P."/>
        </authorList>
    </citation>
    <scope>NUCLEOTIDE SEQUENCE</scope>
    <source>
        <strain evidence="1">HUAS MG91</strain>
    </source>
</reference>
<gene>
    <name evidence="1" type="ORF">ABII15_35400</name>
</gene>
<dbReference type="KEGG" id="stac:ABII15_35400"/>
<dbReference type="EMBL" id="CP159534">
    <property type="protein sequence ID" value="XCJ74933.1"/>
    <property type="molecule type" value="Genomic_DNA"/>
</dbReference>
<organism evidence="1">
    <name type="scientific">Streptomyces tabacisoli</name>
    <dbReference type="NCBI Taxonomy" id="3156398"/>
    <lineage>
        <taxon>Bacteria</taxon>
        <taxon>Bacillati</taxon>
        <taxon>Actinomycetota</taxon>
        <taxon>Actinomycetes</taxon>
        <taxon>Kitasatosporales</taxon>
        <taxon>Streptomycetaceae</taxon>
        <taxon>Streptomyces</taxon>
    </lineage>
</organism>
<name>A0AAU8J3X8_9ACTN</name>